<keyword evidence="2 9" id="KW-1003">Cell membrane</keyword>
<keyword evidence="8 9" id="KW-0472">Membrane</keyword>
<feature type="transmembrane region" description="Helical" evidence="9">
    <location>
        <begin position="44"/>
        <end position="63"/>
    </location>
</feature>
<dbReference type="UniPathway" id="UPA00665"/>
<evidence type="ECO:0000256" key="9">
    <source>
        <dbReference type="HAMAP-Rule" id="MF_00161"/>
    </source>
</evidence>
<dbReference type="NCBIfam" id="TIGR00077">
    <property type="entry name" value="lspA"/>
    <property type="match status" value="1"/>
</dbReference>
<dbReference type="EMBL" id="WNKU01000001">
    <property type="protein sequence ID" value="MTV47610.1"/>
    <property type="molecule type" value="Genomic_DNA"/>
</dbReference>
<dbReference type="Proteomes" id="UP000430670">
    <property type="component" value="Unassembled WGS sequence"/>
</dbReference>
<comment type="function">
    <text evidence="9">This protein specifically catalyzes the removal of signal peptides from prolipoproteins.</text>
</comment>
<comment type="catalytic activity">
    <reaction evidence="9">
        <text>Release of signal peptides from bacterial membrane prolipoproteins. Hydrolyzes -Xaa-Yaa-Zaa-|-(S,diacylglyceryl)Cys-, in which Xaa is hydrophobic (preferably Leu), and Yaa (Ala or Ser) and Zaa (Gly or Ala) have small, neutral side chains.</text>
        <dbReference type="EC" id="3.4.23.36"/>
    </reaction>
</comment>
<dbReference type="PRINTS" id="PR00781">
    <property type="entry name" value="LIPOSIGPTASE"/>
</dbReference>
<comment type="subcellular location">
    <subcellularLocation>
        <location evidence="9">Cell membrane</location>
        <topology evidence="9">Multi-pass membrane protein</topology>
    </subcellularLocation>
</comment>
<evidence type="ECO:0000256" key="2">
    <source>
        <dbReference type="ARBA" id="ARBA00022475"/>
    </source>
</evidence>
<dbReference type="PANTHER" id="PTHR33695">
    <property type="entry name" value="LIPOPROTEIN SIGNAL PEPTIDASE"/>
    <property type="match status" value="1"/>
</dbReference>
<dbReference type="GO" id="GO:0005886">
    <property type="term" value="C:plasma membrane"/>
    <property type="evidence" value="ECO:0007669"/>
    <property type="project" value="UniProtKB-SubCell"/>
</dbReference>
<evidence type="ECO:0000256" key="5">
    <source>
        <dbReference type="ARBA" id="ARBA00022750"/>
    </source>
</evidence>
<evidence type="ECO:0000256" key="1">
    <source>
        <dbReference type="ARBA" id="ARBA00006139"/>
    </source>
</evidence>
<comment type="caution">
    <text evidence="11">The sequence shown here is derived from an EMBL/GenBank/DDBJ whole genome shotgun (WGS) entry which is preliminary data.</text>
</comment>
<dbReference type="OrthoDB" id="9810259at2"/>
<accession>A0A6I3SF72</accession>
<evidence type="ECO:0000256" key="8">
    <source>
        <dbReference type="ARBA" id="ARBA00023136"/>
    </source>
</evidence>
<evidence type="ECO:0000313" key="12">
    <source>
        <dbReference type="Proteomes" id="UP000430670"/>
    </source>
</evidence>
<comment type="pathway">
    <text evidence="9">Protein modification; lipoprotein biosynthesis (signal peptide cleavage).</text>
</comment>
<feature type="transmembrane region" description="Helical" evidence="9">
    <location>
        <begin position="132"/>
        <end position="152"/>
    </location>
</feature>
<dbReference type="PANTHER" id="PTHR33695:SF1">
    <property type="entry name" value="LIPOPROTEIN SIGNAL PEPTIDASE"/>
    <property type="match status" value="1"/>
</dbReference>
<comment type="similarity">
    <text evidence="1 9 10">Belongs to the peptidase A8 family.</text>
</comment>
<reference evidence="11 12" key="1">
    <citation type="submission" date="2019-11" db="EMBL/GenBank/DDBJ databases">
        <title>Whole-genome sequence of a the green, strictly anaerobic photosynthetic bacterium Heliobacillus mobilis DSM 6151.</title>
        <authorList>
            <person name="Kyndt J.A."/>
            <person name="Meyer T.E."/>
        </authorList>
    </citation>
    <scope>NUCLEOTIDE SEQUENCE [LARGE SCALE GENOMIC DNA]</scope>
    <source>
        <strain evidence="11 12">DSM 6151</strain>
    </source>
</reference>
<keyword evidence="7 9" id="KW-1133">Transmembrane helix</keyword>
<keyword evidence="5 9" id="KW-0064">Aspartyl protease</keyword>
<name>A0A6I3SF72_HELMO</name>
<proteinExistence type="inferred from homology"/>
<dbReference type="GO" id="GO:0006508">
    <property type="term" value="P:proteolysis"/>
    <property type="evidence" value="ECO:0007669"/>
    <property type="project" value="UniProtKB-KW"/>
</dbReference>
<sequence length="172" mass="19202">MKLNPKWKVSDRVFWLILLGAMVVDQWTKYIVQSNMAEYESIPIIPNIFHLTYILNPGAAFGMMANKTIFFVAVTIVVIAAILYFYRTVPPEQFLFRLGLALQAGGAVGNLIDRLRTGLVVDFLDFRVFPVFNMADTAITIGVTLILISLIITPETEDKKLAQQETVGSGES</sequence>
<keyword evidence="3 9" id="KW-0645">Protease</keyword>
<dbReference type="AlphaFoldDB" id="A0A6I3SF72"/>
<keyword evidence="6 9" id="KW-0378">Hydrolase</keyword>
<feature type="transmembrane region" description="Helical" evidence="9">
    <location>
        <begin position="69"/>
        <end position="87"/>
    </location>
</feature>
<evidence type="ECO:0000256" key="4">
    <source>
        <dbReference type="ARBA" id="ARBA00022692"/>
    </source>
</evidence>
<keyword evidence="12" id="KW-1185">Reference proteome</keyword>
<evidence type="ECO:0000256" key="10">
    <source>
        <dbReference type="RuleBase" id="RU004181"/>
    </source>
</evidence>
<evidence type="ECO:0000256" key="3">
    <source>
        <dbReference type="ARBA" id="ARBA00022670"/>
    </source>
</evidence>
<evidence type="ECO:0000256" key="6">
    <source>
        <dbReference type="ARBA" id="ARBA00022801"/>
    </source>
</evidence>
<feature type="active site" evidence="9">
    <location>
        <position position="122"/>
    </location>
</feature>
<evidence type="ECO:0000313" key="11">
    <source>
        <dbReference type="EMBL" id="MTV47610.1"/>
    </source>
</evidence>
<dbReference type="GO" id="GO:0004190">
    <property type="term" value="F:aspartic-type endopeptidase activity"/>
    <property type="evidence" value="ECO:0007669"/>
    <property type="project" value="UniProtKB-UniRule"/>
</dbReference>
<feature type="active site" evidence="9">
    <location>
        <position position="136"/>
    </location>
</feature>
<dbReference type="HAMAP" id="MF_00161">
    <property type="entry name" value="LspA"/>
    <property type="match status" value="1"/>
</dbReference>
<feature type="transmembrane region" description="Helical" evidence="9">
    <location>
        <begin position="12"/>
        <end position="32"/>
    </location>
</feature>
<keyword evidence="4 9" id="KW-0812">Transmembrane</keyword>
<protein>
    <recommendedName>
        <fullName evidence="9">Lipoprotein signal peptidase</fullName>
        <ecNumber evidence="9">3.4.23.36</ecNumber>
    </recommendedName>
    <alternativeName>
        <fullName evidence="9">Prolipoprotein signal peptidase</fullName>
    </alternativeName>
    <alternativeName>
        <fullName evidence="9">Signal peptidase II</fullName>
        <shortName evidence="9">SPase II</shortName>
    </alternativeName>
</protein>
<dbReference type="Pfam" id="PF01252">
    <property type="entry name" value="Peptidase_A8"/>
    <property type="match status" value="1"/>
</dbReference>
<organism evidence="11 12">
    <name type="scientific">Heliobacterium mobile</name>
    <name type="common">Heliobacillus mobilis</name>
    <dbReference type="NCBI Taxonomy" id="28064"/>
    <lineage>
        <taxon>Bacteria</taxon>
        <taxon>Bacillati</taxon>
        <taxon>Bacillota</taxon>
        <taxon>Clostridia</taxon>
        <taxon>Eubacteriales</taxon>
        <taxon>Heliobacteriaceae</taxon>
        <taxon>Heliobacterium</taxon>
    </lineage>
</organism>
<evidence type="ECO:0000256" key="7">
    <source>
        <dbReference type="ARBA" id="ARBA00022989"/>
    </source>
</evidence>
<gene>
    <name evidence="9" type="primary">lspA</name>
    <name evidence="11" type="ORF">GJ688_01275</name>
</gene>
<dbReference type="RefSeq" id="WP_155474711.1">
    <property type="nucleotide sequence ID" value="NZ_WNKU01000001.1"/>
</dbReference>
<dbReference type="InterPro" id="IPR001872">
    <property type="entry name" value="Peptidase_A8"/>
</dbReference>
<dbReference type="EC" id="3.4.23.36" evidence="9"/>